<dbReference type="NCBIfam" id="TIGR00636">
    <property type="entry name" value="PduO_Nterm"/>
    <property type="match status" value="1"/>
</dbReference>
<sequence>MKGGVEVKITTKRGDKGYTDLLFSTRVPKYDLRPDTYGTIDEANSALGLARSIARREKVQEVLHRIQEELFVVGAELATSPEDTARLPRRITPQDTQRLEALMEEIEREIDMPQGFVIPGSMPSSAALDVARTIIRRAERGVARMRADALLADEEILIYLNRLSDLLYTLARYEEGGEYDYFDLKRLNGATQ</sequence>
<dbReference type="AlphaFoldDB" id="A0A932CPK7"/>
<evidence type="ECO:0000256" key="2">
    <source>
        <dbReference type="ARBA" id="ARBA00022741"/>
    </source>
</evidence>
<dbReference type="GO" id="GO:0008817">
    <property type="term" value="F:corrinoid adenosyltransferase activity"/>
    <property type="evidence" value="ECO:0007669"/>
    <property type="project" value="UniProtKB-UniRule"/>
</dbReference>
<protein>
    <recommendedName>
        <fullName evidence="4">Corrinoid adenosyltransferase</fullName>
        <ecNumber evidence="4">2.5.1.17</ecNumber>
    </recommendedName>
    <alternativeName>
        <fullName evidence="4">Cob(II)alamin adenosyltransferase</fullName>
    </alternativeName>
    <alternativeName>
        <fullName evidence="4">Cob(II)yrinic acid a,c-diamide adenosyltransferase</fullName>
    </alternativeName>
    <alternativeName>
        <fullName evidence="4">Cobinamide/cobalamin adenosyltransferase</fullName>
    </alternativeName>
</protein>
<keyword evidence="3 4" id="KW-0067">ATP-binding</keyword>
<dbReference type="GO" id="GO:0005524">
    <property type="term" value="F:ATP binding"/>
    <property type="evidence" value="ECO:0007669"/>
    <property type="project" value="UniProtKB-UniRule"/>
</dbReference>
<dbReference type="PANTHER" id="PTHR12213:SF0">
    <property type="entry name" value="CORRINOID ADENOSYLTRANSFERASE MMAB"/>
    <property type="match status" value="1"/>
</dbReference>
<comment type="caution">
    <text evidence="6">The sequence shown here is derived from an EMBL/GenBank/DDBJ whole genome shotgun (WGS) entry which is preliminary data.</text>
</comment>
<name>A0A932CPK7_UNCTE</name>
<evidence type="ECO:0000313" key="7">
    <source>
        <dbReference type="Proteomes" id="UP000769766"/>
    </source>
</evidence>
<proteinExistence type="inferred from homology"/>
<dbReference type="Proteomes" id="UP000769766">
    <property type="component" value="Unassembled WGS sequence"/>
</dbReference>
<dbReference type="Pfam" id="PF01923">
    <property type="entry name" value="Cob_adeno_trans"/>
    <property type="match status" value="1"/>
</dbReference>
<evidence type="ECO:0000313" key="6">
    <source>
        <dbReference type="EMBL" id="MBI2876786.1"/>
    </source>
</evidence>
<organism evidence="6 7">
    <name type="scientific">Tectimicrobiota bacterium</name>
    <dbReference type="NCBI Taxonomy" id="2528274"/>
    <lineage>
        <taxon>Bacteria</taxon>
        <taxon>Pseudomonadati</taxon>
        <taxon>Nitrospinota/Tectimicrobiota group</taxon>
        <taxon>Candidatus Tectimicrobiota</taxon>
    </lineage>
</organism>
<keyword evidence="1 4" id="KW-0808">Transferase</keyword>
<dbReference type="PANTHER" id="PTHR12213">
    <property type="entry name" value="CORRINOID ADENOSYLTRANSFERASE"/>
    <property type="match status" value="1"/>
</dbReference>
<evidence type="ECO:0000256" key="1">
    <source>
        <dbReference type="ARBA" id="ARBA00022679"/>
    </source>
</evidence>
<dbReference type="SUPFAM" id="SSF89028">
    <property type="entry name" value="Cobalamin adenosyltransferase-like"/>
    <property type="match status" value="1"/>
</dbReference>
<comment type="similarity">
    <text evidence="4">Belongs to the Cob(I)alamin adenosyltransferase family.</text>
</comment>
<keyword evidence="4" id="KW-0169">Cobalamin biosynthesis</keyword>
<evidence type="ECO:0000259" key="5">
    <source>
        <dbReference type="Pfam" id="PF01923"/>
    </source>
</evidence>
<dbReference type="InterPro" id="IPR016030">
    <property type="entry name" value="CblAdoTrfase-like"/>
</dbReference>
<dbReference type="EC" id="2.5.1.17" evidence="4"/>
<comment type="catalytic activity">
    <reaction evidence="4">
        <text>2 cob(II)yrinate a,c diamide + reduced [electron-transfer flavoprotein] + 2 ATP = 2 adenosylcob(III)yrinate a,c-diamide + 2 triphosphate + oxidized [electron-transfer flavoprotein] + 3 H(+)</text>
        <dbReference type="Rhea" id="RHEA:11528"/>
        <dbReference type="Rhea" id="RHEA-COMP:10685"/>
        <dbReference type="Rhea" id="RHEA-COMP:10686"/>
        <dbReference type="ChEBI" id="CHEBI:15378"/>
        <dbReference type="ChEBI" id="CHEBI:18036"/>
        <dbReference type="ChEBI" id="CHEBI:30616"/>
        <dbReference type="ChEBI" id="CHEBI:57692"/>
        <dbReference type="ChEBI" id="CHEBI:58307"/>
        <dbReference type="ChEBI" id="CHEBI:58503"/>
        <dbReference type="ChEBI" id="CHEBI:58537"/>
        <dbReference type="EC" id="2.5.1.17"/>
    </reaction>
</comment>
<accession>A0A932CPK7</accession>
<dbReference type="GO" id="GO:0009236">
    <property type="term" value="P:cobalamin biosynthetic process"/>
    <property type="evidence" value="ECO:0007669"/>
    <property type="project" value="UniProtKB-UniRule"/>
</dbReference>
<gene>
    <name evidence="6" type="ORF">HYY20_07885</name>
</gene>
<dbReference type="Gene3D" id="1.20.1200.10">
    <property type="entry name" value="Cobalamin adenosyltransferase-like"/>
    <property type="match status" value="1"/>
</dbReference>
<dbReference type="EMBL" id="JACPRF010000235">
    <property type="protein sequence ID" value="MBI2876786.1"/>
    <property type="molecule type" value="Genomic_DNA"/>
</dbReference>
<evidence type="ECO:0000256" key="4">
    <source>
        <dbReference type="RuleBase" id="RU366026"/>
    </source>
</evidence>
<dbReference type="InterPro" id="IPR029499">
    <property type="entry name" value="PduO-typ"/>
</dbReference>
<reference evidence="6" key="1">
    <citation type="submission" date="2020-07" db="EMBL/GenBank/DDBJ databases">
        <title>Huge and variable diversity of episymbiotic CPR bacteria and DPANN archaea in groundwater ecosystems.</title>
        <authorList>
            <person name="He C.Y."/>
            <person name="Keren R."/>
            <person name="Whittaker M."/>
            <person name="Farag I.F."/>
            <person name="Doudna J."/>
            <person name="Cate J.H.D."/>
            <person name="Banfield J.F."/>
        </authorList>
    </citation>
    <scope>NUCLEOTIDE SEQUENCE</scope>
    <source>
        <strain evidence="6">NC_groundwater_672_Ag_B-0.1um_62_36</strain>
    </source>
</reference>
<feature type="domain" description="Cobalamin adenosyltransferase-like" evidence="5">
    <location>
        <begin position="9"/>
        <end position="173"/>
    </location>
</feature>
<evidence type="ECO:0000256" key="3">
    <source>
        <dbReference type="ARBA" id="ARBA00022840"/>
    </source>
</evidence>
<keyword evidence="2 4" id="KW-0547">Nucleotide-binding</keyword>
<comment type="catalytic activity">
    <reaction evidence="4">
        <text>2 cob(II)alamin + reduced [electron-transfer flavoprotein] + 2 ATP = 2 adenosylcob(III)alamin + 2 triphosphate + oxidized [electron-transfer flavoprotein] + 3 H(+)</text>
        <dbReference type="Rhea" id="RHEA:28671"/>
        <dbReference type="Rhea" id="RHEA-COMP:10685"/>
        <dbReference type="Rhea" id="RHEA-COMP:10686"/>
        <dbReference type="ChEBI" id="CHEBI:15378"/>
        <dbReference type="ChEBI" id="CHEBI:16304"/>
        <dbReference type="ChEBI" id="CHEBI:18036"/>
        <dbReference type="ChEBI" id="CHEBI:18408"/>
        <dbReference type="ChEBI" id="CHEBI:30616"/>
        <dbReference type="ChEBI" id="CHEBI:57692"/>
        <dbReference type="ChEBI" id="CHEBI:58307"/>
        <dbReference type="EC" id="2.5.1.17"/>
    </reaction>
</comment>
<dbReference type="InterPro" id="IPR036451">
    <property type="entry name" value="CblAdoTrfase-like_sf"/>
</dbReference>
<comment type="pathway">
    <text evidence="4">Cofactor biosynthesis; adenosylcobalamin biosynthesis; adenosylcobalamin from cob(II)yrinate a,c-diamide: step 2/7.</text>
</comment>